<dbReference type="EMBL" id="JAODWD010000002">
    <property type="protein sequence ID" value="MCT7658676.1"/>
    <property type="molecule type" value="Genomic_DNA"/>
</dbReference>
<evidence type="ECO:0000256" key="6">
    <source>
        <dbReference type="ARBA" id="ARBA00023136"/>
    </source>
</evidence>
<evidence type="ECO:0000256" key="2">
    <source>
        <dbReference type="ARBA" id="ARBA00010157"/>
    </source>
</evidence>
<feature type="transmembrane region" description="Helical" evidence="8">
    <location>
        <begin position="253"/>
        <end position="274"/>
    </location>
</feature>
<dbReference type="PROSITE" id="PS50156">
    <property type="entry name" value="SSD"/>
    <property type="match status" value="2"/>
</dbReference>
<organism evidence="10 11">
    <name type="scientific">Mycobacterium deserti</name>
    <dbReference type="NCBI Taxonomy" id="2978347"/>
    <lineage>
        <taxon>Bacteria</taxon>
        <taxon>Bacillati</taxon>
        <taxon>Actinomycetota</taxon>
        <taxon>Actinomycetes</taxon>
        <taxon>Mycobacteriales</taxon>
        <taxon>Mycobacteriaceae</taxon>
        <taxon>Mycobacterium</taxon>
    </lineage>
</organism>
<dbReference type="InterPro" id="IPR050545">
    <property type="entry name" value="Mycobact_MmpL"/>
</dbReference>
<evidence type="ECO:0000256" key="7">
    <source>
        <dbReference type="SAM" id="MobiDB-lite"/>
    </source>
</evidence>
<evidence type="ECO:0000256" key="8">
    <source>
        <dbReference type="SAM" id="Phobius"/>
    </source>
</evidence>
<evidence type="ECO:0000256" key="4">
    <source>
        <dbReference type="ARBA" id="ARBA00022692"/>
    </source>
</evidence>
<name>A0ABT2M9R1_9MYCO</name>
<gene>
    <name evidence="10" type="ORF">N4S67_09605</name>
</gene>
<evidence type="ECO:0000313" key="11">
    <source>
        <dbReference type="Proteomes" id="UP001206639"/>
    </source>
</evidence>
<dbReference type="PRINTS" id="PR00342">
    <property type="entry name" value="RHESUSRHD"/>
</dbReference>
<feature type="transmembrane region" description="Helical" evidence="8">
    <location>
        <begin position="513"/>
        <end position="535"/>
    </location>
</feature>
<feature type="compositionally biased region" description="Low complexity" evidence="7">
    <location>
        <begin position="32"/>
        <end position="43"/>
    </location>
</feature>
<keyword evidence="4 8" id="KW-0812">Transmembrane</keyword>
<dbReference type="InterPro" id="IPR000731">
    <property type="entry name" value="SSD"/>
</dbReference>
<protein>
    <submittedName>
        <fullName evidence="10">MMPL family transporter</fullName>
    </submittedName>
</protein>
<evidence type="ECO:0000259" key="9">
    <source>
        <dbReference type="PROSITE" id="PS50156"/>
    </source>
</evidence>
<feature type="transmembrane region" description="Helical" evidence="8">
    <location>
        <begin position="488"/>
        <end position="506"/>
    </location>
</feature>
<dbReference type="Pfam" id="PF03176">
    <property type="entry name" value="MMPL"/>
    <property type="match status" value="2"/>
</dbReference>
<proteinExistence type="inferred from homology"/>
<feature type="region of interest" description="Disordered" evidence="7">
    <location>
        <begin position="27"/>
        <end position="55"/>
    </location>
</feature>
<feature type="transmembrane region" description="Helical" evidence="8">
    <location>
        <begin position="149"/>
        <end position="168"/>
    </location>
</feature>
<dbReference type="PANTHER" id="PTHR33406:SF6">
    <property type="entry name" value="MEMBRANE PROTEIN YDGH-RELATED"/>
    <property type="match status" value="1"/>
</dbReference>
<dbReference type="InterPro" id="IPR002229">
    <property type="entry name" value="RhesusRHD"/>
</dbReference>
<dbReference type="PANTHER" id="PTHR33406">
    <property type="entry name" value="MEMBRANE PROTEIN MJ1562-RELATED"/>
    <property type="match status" value="1"/>
</dbReference>
<feature type="transmembrane region" description="Helical" evidence="8">
    <location>
        <begin position="589"/>
        <end position="615"/>
    </location>
</feature>
<sequence length="682" mass="70469">MTGRFSWVVALLVVAVSGALMALIGADDSDSRSPVPVPSSAESARADAVRAQSPGGDQVPAIVVFSRTDGAELSPADLAAVEHRSAQVSDDRRAALAVVPMDKELTGFELTDAVKALRANVSAGLPAGLQAEVTGGPAFGADIANSFSGANFTLLAVTAAVVALLLIVTYRSPVLWLVPLTVIGFADRVAAVVGSAIADAVGMSPDGSTGGITSVLVFGAGTNYALLLISRYREELSRNEHHRDALAVAVRRAGPAIVASNATVVLALLTLVFASSPSTRSLGVQAAAGLIVAAVFVLAVLPPLLALFGKRLFWPFVPRSDAKPLTDSGVWHRIADAVARRPAHVAVVSIAGLALLCTGLLTTPIGLSQTEQFRVQAESVSGYETVAAHFPSGLTDPTRVIASTDRTAEVQRAITETPGVVSAVPADQSSGGLTQWSVVLDTEPASDDAFRTVDALRHSVHSVDPGALVGGSDAQARDASAAAERDRLVLIPLILAVVLIVLYILLRSALAPLVLVAVTVLSALAALGVGGWASVHLFGFPALDNTAPLFAFLFLVALGVDYTIFLVTRAREETPEHGTRDGIVRAVSATGAVITSAGIVLAAVFCVLGVLPLIVLTQVGIIVGLGILLDTFVVRTVIIPALFTLIGPRIWWPALREQRYRSNGGATAGRHRAGQNSGPHPG</sequence>
<evidence type="ECO:0000256" key="3">
    <source>
        <dbReference type="ARBA" id="ARBA00022475"/>
    </source>
</evidence>
<evidence type="ECO:0000256" key="5">
    <source>
        <dbReference type="ARBA" id="ARBA00022989"/>
    </source>
</evidence>
<comment type="subcellular location">
    <subcellularLocation>
        <location evidence="1">Cell membrane</location>
        <topology evidence="1">Multi-pass membrane protein</topology>
    </subcellularLocation>
</comment>
<keyword evidence="3" id="KW-1003">Cell membrane</keyword>
<keyword evidence="11" id="KW-1185">Reference proteome</keyword>
<reference evidence="11" key="1">
    <citation type="submission" date="2023-07" db="EMBL/GenBank/DDBJ databases">
        <authorList>
            <person name="Deng Y."/>
            <person name="Zhang Y.-Q."/>
        </authorList>
    </citation>
    <scope>NUCLEOTIDE SEQUENCE [LARGE SCALE GENOMIC DNA]</scope>
    <source>
        <strain evidence="11">CPCC 205710</strain>
    </source>
</reference>
<dbReference type="Proteomes" id="UP001206639">
    <property type="component" value="Unassembled WGS sequence"/>
</dbReference>
<keyword evidence="5 8" id="KW-1133">Transmembrane helix</keyword>
<evidence type="ECO:0000313" key="10">
    <source>
        <dbReference type="EMBL" id="MCT7658676.1"/>
    </source>
</evidence>
<feature type="transmembrane region" description="Helical" evidence="8">
    <location>
        <begin position="210"/>
        <end position="232"/>
    </location>
</feature>
<dbReference type="SUPFAM" id="SSF82866">
    <property type="entry name" value="Multidrug efflux transporter AcrB transmembrane domain"/>
    <property type="match status" value="2"/>
</dbReference>
<feature type="transmembrane region" description="Helical" evidence="8">
    <location>
        <begin position="175"/>
        <end position="198"/>
    </location>
</feature>
<feature type="domain" description="SSD" evidence="9">
    <location>
        <begin position="190"/>
        <end position="307"/>
    </location>
</feature>
<dbReference type="Gene3D" id="1.20.1640.10">
    <property type="entry name" value="Multidrug efflux transporter AcrB transmembrane domain"/>
    <property type="match status" value="2"/>
</dbReference>
<comment type="caution">
    <text evidence="10">The sequence shown here is derived from an EMBL/GenBank/DDBJ whole genome shotgun (WGS) entry which is preliminary data.</text>
</comment>
<evidence type="ECO:0000256" key="1">
    <source>
        <dbReference type="ARBA" id="ARBA00004651"/>
    </source>
</evidence>
<dbReference type="RefSeq" id="WP_260992714.1">
    <property type="nucleotide sequence ID" value="NZ_JAODWD010000002.1"/>
</dbReference>
<feature type="region of interest" description="Disordered" evidence="7">
    <location>
        <begin position="663"/>
        <end position="682"/>
    </location>
</feature>
<feature type="transmembrane region" description="Helical" evidence="8">
    <location>
        <begin position="621"/>
        <end position="646"/>
    </location>
</feature>
<feature type="domain" description="SSD" evidence="9">
    <location>
        <begin position="516"/>
        <end position="645"/>
    </location>
</feature>
<feature type="transmembrane region" description="Helical" evidence="8">
    <location>
        <begin position="343"/>
        <end position="367"/>
    </location>
</feature>
<accession>A0ABT2M9R1</accession>
<keyword evidence="6 8" id="KW-0472">Membrane</keyword>
<feature type="transmembrane region" description="Helical" evidence="8">
    <location>
        <begin position="547"/>
        <end position="568"/>
    </location>
</feature>
<comment type="similarity">
    <text evidence="2">Belongs to the resistance-nodulation-cell division (RND) (TC 2.A.6) family. MmpL subfamily.</text>
</comment>
<feature type="transmembrane region" description="Helical" evidence="8">
    <location>
        <begin position="286"/>
        <end position="309"/>
    </location>
</feature>
<dbReference type="InterPro" id="IPR004869">
    <property type="entry name" value="MMPL_dom"/>
</dbReference>